<dbReference type="CDD" id="cd16913">
    <property type="entry name" value="YkuD_like"/>
    <property type="match status" value="1"/>
</dbReference>
<feature type="active site" description="Nucleophile" evidence="7">
    <location>
        <position position="174"/>
    </location>
</feature>
<dbReference type="GO" id="GO:0071555">
    <property type="term" value="P:cell wall organization"/>
    <property type="evidence" value="ECO:0007669"/>
    <property type="project" value="UniProtKB-UniRule"/>
</dbReference>
<dbReference type="InterPro" id="IPR038063">
    <property type="entry name" value="Transpep_catalytic_dom"/>
</dbReference>
<protein>
    <submittedName>
        <fullName evidence="10">Lipoprotein-anchoring transpeptidase ErfK/SrfK</fullName>
    </submittedName>
</protein>
<feature type="signal peptide" evidence="8">
    <location>
        <begin position="1"/>
        <end position="25"/>
    </location>
</feature>
<dbReference type="SUPFAM" id="SSF141523">
    <property type="entry name" value="L,D-transpeptidase catalytic domain-like"/>
    <property type="match status" value="1"/>
</dbReference>
<evidence type="ECO:0000256" key="1">
    <source>
        <dbReference type="ARBA" id="ARBA00004752"/>
    </source>
</evidence>
<dbReference type="Gene3D" id="2.40.440.10">
    <property type="entry name" value="L,D-transpeptidase catalytic domain-like"/>
    <property type="match status" value="1"/>
</dbReference>
<dbReference type="Pfam" id="PF03734">
    <property type="entry name" value="YkuD"/>
    <property type="match status" value="1"/>
</dbReference>
<feature type="active site" description="Proton donor/acceptor" evidence="7">
    <location>
        <position position="161"/>
    </location>
</feature>
<evidence type="ECO:0000256" key="3">
    <source>
        <dbReference type="ARBA" id="ARBA00022679"/>
    </source>
</evidence>
<dbReference type="PANTHER" id="PTHR30582">
    <property type="entry name" value="L,D-TRANSPEPTIDASE"/>
    <property type="match status" value="1"/>
</dbReference>
<keyword evidence="11" id="KW-1185">Reference proteome</keyword>
<dbReference type="GO" id="GO:0008360">
    <property type="term" value="P:regulation of cell shape"/>
    <property type="evidence" value="ECO:0007669"/>
    <property type="project" value="UniProtKB-UniRule"/>
</dbReference>
<evidence type="ECO:0000259" key="9">
    <source>
        <dbReference type="PROSITE" id="PS52029"/>
    </source>
</evidence>
<dbReference type="EMBL" id="LT840185">
    <property type="protein sequence ID" value="SMF74459.1"/>
    <property type="molecule type" value="Genomic_DNA"/>
</dbReference>
<name>A0A1X7GTC5_9SPHN</name>
<proteinExistence type="inferred from homology"/>
<dbReference type="GO" id="GO:0071972">
    <property type="term" value="F:peptidoglycan L,D-transpeptidase activity"/>
    <property type="evidence" value="ECO:0007669"/>
    <property type="project" value="TreeGrafter"/>
</dbReference>
<dbReference type="PROSITE" id="PS51257">
    <property type="entry name" value="PROKAR_LIPOPROTEIN"/>
    <property type="match status" value="1"/>
</dbReference>
<evidence type="ECO:0000256" key="5">
    <source>
        <dbReference type="ARBA" id="ARBA00022984"/>
    </source>
</evidence>
<dbReference type="GO" id="GO:0005576">
    <property type="term" value="C:extracellular region"/>
    <property type="evidence" value="ECO:0007669"/>
    <property type="project" value="TreeGrafter"/>
</dbReference>
<sequence length="249" mass="25994">MDRMRTVLALIGTCLLAACSAESQADADQAPPPALVLPVVKAAATVPQPLVDLSGGAQPGFAVTTILSLDAGMGAGTYAWNAEGVAPGPMKIVVDLAAQRLYAYRNGVEIGRSSILYGADDKPTPTGVFPILQKKRHHISNLYGAPMPFMMRLTWDGVALHASTVADGFATHGCVGLPDEFAALLFAEAQLGDEVLVTNGWMKPIYWRAAPLTAEAEPVPDGLAPIDPYDFAGDEAVSSPDAPATLPTI</sequence>
<evidence type="ECO:0000256" key="8">
    <source>
        <dbReference type="SAM" id="SignalP"/>
    </source>
</evidence>
<evidence type="ECO:0000256" key="6">
    <source>
        <dbReference type="ARBA" id="ARBA00023316"/>
    </source>
</evidence>
<evidence type="ECO:0000313" key="11">
    <source>
        <dbReference type="Proteomes" id="UP000192934"/>
    </source>
</evidence>
<reference evidence="11" key="1">
    <citation type="submission" date="2017-04" db="EMBL/GenBank/DDBJ databases">
        <authorList>
            <person name="Varghese N."/>
            <person name="Submissions S."/>
        </authorList>
    </citation>
    <scope>NUCLEOTIDE SEQUENCE [LARGE SCALE GENOMIC DNA]</scope>
    <source>
        <strain evidence="11">Dd16</strain>
    </source>
</reference>
<dbReference type="STRING" id="941907.SAMN06295910_2252"/>
<evidence type="ECO:0000313" key="10">
    <source>
        <dbReference type="EMBL" id="SMF74459.1"/>
    </source>
</evidence>
<dbReference type="NCBIfam" id="NF004785">
    <property type="entry name" value="PRK06132.1-2"/>
    <property type="match status" value="1"/>
</dbReference>
<keyword evidence="10" id="KW-0449">Lipoprotein</keyword>
<comment type="similarity">
    <text evidence="2">Belongs to the YkuD family.</text>
</comment>
<dbReference type="PROSITE" id="PS52029">
    <property type="entry name" value="LD_TPASE"/>
    <property type="match status" value="1"/>
</dbReference>
<dbReference type="PANTHER" id="PTHR30582:SF2">
    <property type="entry name" value="L,D-TRANSPEPTIDASE YCIB-RELATED"/>
    <property type="match status" value="1"/>
</dbReference>
<evidence type="ECO:0000256" key="2">
    <source>
        <dbReference type="ARBA" id="ARBA00005992"/>
    </source>
</evidence>
<comment type="pathway">
    <text evidence="1 7">Cell wall biogenesis; peptidoglycan biosynthesis.</text>
</comment>
<keyword evidence="5 7" id="KW-0573">Peptidoglycan synthesis</keyword>
<keyword evidence="3" id="KW-0808">Transferase</keyword>
<keyword evidence="6 7" id="KW-0961">Cell wall biogenesis/degradation</keyword>
<feature type="chain" id="PRO_5012552925" evidence="8">
    <location>
        <begin position="26"/>
        <end position="249"/>
    </location>
</feature>
<evidence type="ECO:0000256" key="7">
    <source>
        <dbReference type="PROSITE-ProRule" id="PRU01373"/>
    </source>
</evidence>
<accession>A0A1X7GTC5</accession>
<evidence type="ECO:0000256" key="4">
    <source>
        <dbReference type="ARBA" id="ARBA00022960"/>
    </source>
</evidence>
<organism evidence="10 11">
    <name type="scientific">Allosphingosinicella indica</name>
    <dbReference type="NCBI Taxonomy" id="941907"/>
    <lineage>
        <taxon>Bacteria</taxon>
        <taxon>Pseudomonadati</taxon>
        <taxon>Pseudomonadota</taxon>
        <taxon>Alphaproteobacteria</taxon>
        <taxon>Sphingomonadales</taxon>
        <taxon>Sphingomonadaceae</taxon>
        <taxon>Allosphingosinicella</taxon>
    </lineage>
</organism>
<gene>
    <name evidence="10" type="ORF">SAMN06295910_2252</name>
</gene>
<dbReference type="GO" id="GO:0016740">
    <property type="term" value="F:transferase activity"/>
    <property type="evidence" value="ECO:0007669"/>
    <property type="project" value="UniProtKB-KW"/>
</dbReference>
<keyword evidence="8" id="KW-0732">Signal</keyword>
<dbReference type="Proteomes" id="UP000192934">
    <property type="component" value="Chromosome I"/>
</dbReference>
<dbReference type="InterPro" id="IPR050979">
    <property type="entry name" value="LD-transpeptidase"/>
</dbReference>
<dbReference type="UniPathway" id="UPA00219"/>
<dbReference type="InterPro" id="IPR005490">
    <property type="entry name" value="LD_TPept_cat_dom"/>
</dbReference>
<dbReference type="GO" id="GO:0018104">
    <property type="term" value="P:peptidoglycan-protein cross-linking"/>
    <property type="evidence" value="ECO:0007669"/>
    <property type="project" value="TreeGrafter"/>
</dbReference>
<feature type="domain" description="L,D-TPase catalytic" evidence="9">
    <location>
        <begin position="90"/>
        <end position="198"/>
    </location>
</feature>
<keyword evidence="4 7" id="KW-0133">Cell shape</keyword>
<dbReference type="AlphaFoldDB" id="A0A1X7GTC5"/>